<dbReference type="EMBL" id="CP023563">
    <property type="protein sequence ID" value="ATG51372.1"/>
    <property type="molecule type" value="Genomic_DNA"/>
</dbReference>
<feature type="transmembrane region" description="Helical" evidence="2">
    <location>
        <begin position="231"/>
        <end position="255"/>
    </location>
</feature>
<name>A0A291GMS8_9MICO</name>
<keyword evidence="2" id="KW-1133">Transmembrane helix</keyword>
<evidence type="ECO:0000313" key="3">
    <source>
        <dbReference type="EMBL" id="ATG51372.1"/>
    </source>
</evidence>
<feature type="transmembrane region" description="Helical" evidence="2">
    <location>
        <begin position="159"/>
        <end position="177"/>
    </location>
</feature>
<organism evidence="3 4">
    <name type="scientific">Brachybacterium vulturis</name>
    <dbReference type="NCBI Taxonomy" id="2017484"/>
    <lineage>
        <taxon>Bacteria</taxon>
        <taxon>Bacillati</taxon>
        <taxon>Actinomycetota</taxon>
        <taxon>Actinomycetes</taxon>
        <taxon>Micrococcales</taxon>
        <taxon>Dermabacteraceae</taxon>
        <taxon>Brachybacterium</taxon>
    </lineage>
</organism>
<protein>
    <recommendedName>
        <fullName evidence="5">DUF1129 domain-containing protein</fullName>
    </recommendedName>
</protein>
<dbReference type="KEGG" id="brz:CFK38_07410"/>
<feature type="transmembrane region" description="Helical" evidence="2">
    <location>
        <begin position="92"/>
        <end position="114"/>
    </location>
</feature>
<gene>
    <name evidence="3" type="ORF">CFK38_07410</name>
</gene>
<reference evidence="4" key="1">
    <citation type="submission" date="2017-09" db="EMBL/GenBank/DDBJ databases">
        <title>Brachybacterium sp. VM2412.</title>
        <authorList>
            <person name="Tak E.J."/>
            <person name="Bae J.-W."/>
        </authorList>
    </citation>
    <scope>NUCLEOTIDE SEQUENCE [LARGE SCALE GENOMIC DNA]</scope>
    <source>
        <strain evidence="4">VM2412</strain>
    </source>
</reference>
<keyword evidence="4" id="KW-1185">Reference proteome</keyword>
<evidence type="ECO:0008006" key="5">
    <source>
        <dbReference type="Google" id="ProtNLM"/>
    </source>
</evidence>
<evidence type="ECO:0000256" key="2">
    <source>
        <dbReference type="SAM" id="Phobius"/>
    </source>
</evidence>
<dbReference type="AlphaFoldDB" id="A0A291GMS8"/>
<evidence type="ECO:0000313" key="4">
    <source>
        <dbReference type="Proteomes" id="UP000218165"/>
    </source>
</evidence>
<sequence>MGKDSTRSFGTLDAYTRLAPNVEKGWAEQFVLEQRLLGLQGSRIGDSLALVESHVVESGESAEAAFGDPRRYAEEDAPEQSERSPDRLDRGWSLGIVLGLAGMLLSTFSAQAAFSGESSLHVTVGLLVVLAIVAGSAALVLLTTPVLMRALAQFPMRNWVGWMLLLAGMVGALLLLPQPVGEIGVVSALVIAGILLAVGLLLQLRAHLRGRVQEDPIVGPGEQPVRSRAGLVAVLIFPVATIAMIGFSWLLQAIVEQF</sequence>
<accession>A0A291GMS8</accession>
<feature type="transmembrane region" description="Helical" evidence="2">
    <location>
        <begin position="120"/>
        <end position="147"/>
    </location>
</feature>
<feature type="region of interest" description="Disordered" evidence="1">
    <location>
        <begin position="61"/>
        <end position="87"/>
    </location>
</feature>
<dbReference type="Proteomes" id="UP000218165">
    <property type="component" value="Chromosome"/>
</dbReference>
<evidence type="ECO:0000256" key="1">
    <source>
        <dbReference type="SAM" id="MobiDB-lite"/>
    </source>
</evidence>
<proteinExistence type="predicted"/>
<feature type="transmembrane region" description="Helical" evidence="2">
    <location>
        <begin position="183"/>
        <end position="202"/>
    </location>
</feature>
<keyword evidence="2" id="KW-0472">Membrane</keyword>
<feature type="compositionally biased region" description="Basic and acidic residues" evidence="1">
    <location>
        <begin position="68"/>
        <end position="87"/>
    </location>
</feature>
<keyword evidence="2" id="KW-0812">Transmembrane</keyword>